<dbReference type="KEGG" id="ahm:TL08_04735"/>
<dbReference type="Gene3D" id="3.20.20.140">
    <property type="entry name" value="Metal-dependent hydrolases"/>
    <property type="match status" value="1"/>
</dbReference>
<gene>
    <name evidence="2" type="ORF">TL08_04735</name>
</gene>
<dbReference type="PANTHER" id="PTHR42924:SF3">
    <property type="entry name" value="POLYMERASE_HISTIDINOL PHOSPHATASE N-TERMINAL DOMAIN-CONTAINING PROTEIN"/>
    <property type="match status" value="1"/>
</dbReference>
<dbReference type="AlphaFoldDB" id="A0AAC9HLZ6"/>
<dbReference type="Pfam" id="PF02811">
    <property type="entry name" value="PHP"/>
    <property type="match status" value="1"/>
</dbReference>
<evidence type="ECO:0000313" key="3">
    <source>
        <dbReference type="Proteomes" id="UP000095210"/>
    </source>
</evidence>
<evidence type="ECO:0000313" key="2">
    <source>
        <dbReference type="EMBL" id="AOS61777.1"/>
    </source>
</evidence>
<dbReference type="PANTHER" id="PTHR42924">
    <property type="entry name" value="EXONUCLEASE"/>
    <property type="match status" value="1"/>
</dbReference>
<evidence type="ECO:0000259" key="1">
    <source>
        <dbReference type="SMART" id="SM00481"/>
    </source>
</evidence>
<dbReference type="InterPro" id="IPR004013">
    <property type="entry name" value="PHP_dom"/>
</dbReference>
<dbReference type="GO" id="GO:0004534">
    <property type="term" value="F:5'-3' RNA exonuclease activity"/>
    <property type="evidence" value="ECO:0007669"/>
    <property type="project" value="TreeGrafter"/>
</dbReference>
<sequence>MLGGDFDRSTVSPTHLNDTVVVRIDLHTHSNASDGSDTPEELVLAAARAGLDVVALTDHDTTAGWERAAAALPPGLRLVPGAELSCGALDETGRPVTVHLLAYLFDPAAPEIIAEQSRLRAERRSRLRLMAEMMVEQGHPIDVDELFDALPPDAPAGRPHLARALMRAGVVSSVNEAFDRFLGTGGRYHLPRADTPVRTAVEMIRRAGGATVLAHPFARSRGPVVHADTIVELAGEGLAGIEVDHPDHDPATRLELRELATELDLVITGSSDYHGTNKTLHIGQETTDPEQFDRLIGQTSGSMVRIGLER</sequence>
<organism evidence="2 3">
    <name type="scientific">Actinoalloteichus hymeniacidonis</name>
    <dbReference type="NCBI Taxonomy" id="340345"/>
    <lineage>
        <taxon>Bacteria</taxon>
        <taxon>Bacillati</taxon>
        <taxon>Actinomycetota</taxon>
        <taxon>Actinomycetes</taxon>
        <taxon>Pseudonocardiales</taxon>
        <taxon>Pseudonocardiaceae</taxon>
        <taxon>Actinoalloteichus</taxon>
    </lineage>
</organism>
<keyword evidence="3" id="KW-1185">Reference proteome</keyword>
<dbReference type="SUPFAM" id="SSF89550">
    <property type="entry name" value="PHP domain-like"/>
    <property type="match status" value="1"/>
</dbReference>
<reference evidence="3" key="1">
    <citation type="submission" date="2016-03" db="EMBL/GenBank/DDBJ databases">
        <title>Complete genome sequence of the type strain Actinoalloteichus hymeniacidonis DSM 45092.</title>
        <authorList>
            <person name="Schaffert L."/>
            <person name="Albersmeier A."/>
            <person name="Winkler A."/>
            <person name="Kalinowski J."/>
            <person name="Zotchev S."/>
            <person name="Ruckert C."/>
        </authorList>
    </citation>
    <scope>NUCLEOTIDE SEQUENCE [LARGE SCALE GENOMIC DNA]</scope>
    <source>
        <strain evidence="3">HPA177(T) (DSM 45092(T))</strain>
    </source>
</reference>
<protein>
    <submittedName>
        <fullName evidence="2">Metal-dependent phosphoesterase, PHP family</fullName>
    </submittedName>
</protein>
<proteinExistence type="predicted"/>
<dbReference type="CDD" id="cd07438">
    <property type="entry name" value="PHP_HisPPase_AMP"/>
    <property type="match status" value="1"/>
</dbReference>
<dbReference type="SMART" id="SM00481">
    <property type="entry name" value="POLIIIAc"/>
    <property type="match status" value="1"/>
</dbReference>
<dbReference type="GO" id="GO:0035312">
    <property type="term" value="F:5'-3' DNA exonuclease activity"/>
    <property type="evidence" value="ECO:0007669"/>
    <property type="project" value="TreeGrafter"/>
</dbReference>
<dbReference type="Proteomes" id="UP000095210">
    <property type="component" value="Chromosome"/>
</dbReference>
<dbReference type="InterPro" id="IPR016195">
    <property type="entry name" value="Pol/histidinol_Pase-like"/>
</dbReference>
<name>A0AAC9HLZ6_9PSEU</name>
<dbReference type="Gene3D" id="1.10.150.650">
    <property type="match status" value="1"/>
</dbReference>
<dbReference type="InterPro" id="IPR003141">
    <property type="entry name" value="Pol/His_phosphatase_N"/>
</dbReference>
<dbReference type="InterPro" id="IPR052018">
    <property type="entry name" value="PHP_domain"/>
</dbReference>
<dbReference type="EMBL" id="CP014859">
    <property type="protein sequence ID" value="AOS61777.1"/>
    <property type="molecule type" value="Genomic_DNA"/>
</dbReference>
<accession>A0AAC9HLZ6</accession>
<feature type="domain" description="Polymerase/histidinol phosphatase N-terminal" evidence="1">
    <location>
        <begin position="24"/>
        <end position="88"/>
    </location>
</feature>